<dbReference type="PROSITE" id="PS50928">
    <property type="entry name" value="ABC_TM1"/>
    <property type="match status" value="1"/>
</dbReference>
<dbReference type="PANTHER" id="PTHR30614:SF20">
    <property type="entry name" value="GLUTAMINE TRANSPORT SYSTEM PERMEASE PROTEIN GLNP"/>
    <property type="match status" value="1"/>
</dbReference>
<comment type="subcellular location">
    <subcellularLocation>
        <location evidence="1 9">Cell membrane</location>
        <topology evidence="1 9">Multi-pass membrane protein</topology>
    </subcellularLocation>
</comment>
<dbReference type="STRING" id="638301.HMPREF0444_0192"/>
<organism evidence="11 12">
    <name type="scientific">Granulicatella adiacens ATCC 49175</name>
    <dbReference type="NCBI Taxonomy" id="638301"/>
    <lineage>
        <taxon>Bacteria</taxon>
        <taxon>Bacillati</taxon>
        <taxon>Bacillota</taxon>
        <taxon>Bacilli</taxon>
        <taxon>Lactobacillales</taxon>
        <taxon>Carnobacteriaceae</taxon>
        <taxon>Granulicatella</taxon>
    </lineage>
</organism>
<evidence type="ECO:0000256" key="7">
    <source>
        <dbReference type="ARBA" id="ARBA00022989"/>
    </source>
</evidence>
<evidence type="ECO:0000256" key="5">
    <source>
        <dbReference type="ARBA" id="ARBA00022692"/>
    </source>
</evidence>
<evidence type="ECO:0000313" key="11">
    <source>
        <dbReference type="EMBL" id="EEW37948.1"/>
    </source>
</evidence>
<dbReference type="NCBIfam" id="TIGR01726">
    <property type="entry name" value="HEQRo_perm_3TM"/>
    <property type="match status" value="1"/>
</dbReference>
<reference evidence="11 12" key="1">
    <citation type="submission" date="2009-08" db="EMBL/GenBank/DDBJ databases">
        <authorList>
            <person name="Muzny D."/>
            <person name="Qin X."/>
            <person name="Deng J."/>
            <person name="Jiang H."/>
            <person name="Liu Y."/>
            <person name="Qu J."/>
            <person name="Song X.-Z."/>
            <person name="Zhang L."/>
            <person name="Thornton R."/>
            <person name="Coyle M."/>
            <person name="Francisco L."/>
            <person name="Jackson L."/>
            <person name="Javaid M."/>
            <person name="Korchina V."/>
            <person name="Kovar C."/>
            <person name="Mata R."/>
            <person name="Mathew T."/>
            <person name="Ngo R."/>
            <person name="Nguyen L."/>
            <person name="Nguyen N."/>
            <person name="Okwuonu G."/>
            <person name="Ongeri F."/>
            <person name="Pham C."/>
            <person name="Simmons D."/>
            <person name="Wilczek-Boney K."/>
            <person name="Hale W."/>
            <person name="Jakkamsetti A."/>
            <person name="Pham P."/>
            <person name="Ruth R."/>
            <person name="San Lucas F."/>
            <person name="Warren J."/>
            <person name="Zhang J."/>
            <person name="Zhao Z."/>
            <person name="Zhou C."/>
            <person name="Zhu D."/>
            <person name="Lee S."/>
            <person name="Bess C."/>
            <person name="Blankenburg K."/>
            <person name="Forbes L."/>
            <person name="Fu Q."/>
            <person name="Gubbala S."/>
            <person name="Hirani K."/>
            <person name="Jayaseelan J.C."/>
            <person name="Lara F."/>
            <person name="Munidasa M."/>
            <person name="Palculict T."/>
            <person name="Patil S."/>
            <person name="Pu L.-L."/>
            <person name="Saada N."/>
            <person name="Tang L."/>
            <person name="Weissenberger G."/>
            <person name="Zhu Y."/>
            <person name="Hemphill L."/>
            <person name="Shang Y."/>
            <person name="Youmans B."/>
            <person name="Ayvaz T."/>
            <person name="Ross M."/>
            <person name="Santibanez J."/>
            <person name="Aqrawi P."/>
            <person name="Gross S."/>
            <person name="Joshi V."/>
            <person name="Fowler G."/>
            <person name="Nazareth L."/>
            <person name="Reid J."/>
            <person name="Worley K."/>
            <person name="Petrosino J."/>
            <person name="Highlander S."/>
            <person name="Gibbs R."/>
        </authorList>
    </citation>
    <scope>NUCLEOTIDE SEQUENCE [LARGE SCALE GENOMIC DNA]</scope>
    <source>
        <strain evidence="11 12">ATCC 49175</strain>
    </source>
</reference>
<keyword evidence="7 9" id="KW-1133">Transmembrane helix</keyword>
<dbReference type="SUPFAM" id="SSF161098">
    <property type="entry name" value="MetI-like"/>
    <property type="match status" value="1"/>
</dbReference>
<sequence length="259" mass="29382">MSIDWIVKIIQQNWQMFLTGAWITLYISIIGTIIGTLIGMFIGFVKTIPLPEKGPKRILLKIAVVILNCYTEFFRGTPMIVQAMVIYYGTALMFGINLDVTFAAIFIVSINTGAYMSEIVRGGIISIDQGQFEASQAIGMTHWQTMRYVVFPQVLRNILPAVGNEFVINIKDTSVLNVISVSELYFATKTVAGQNFRYFDTFFVTLILYFIMTFTVTRILRYFERKLDGPDNYEVIYSDPLNSNSMSAVEEKTRQKGNA</sequence>
<evidence type="ECO:0000256" key="3">
    <source>
        <dbReference type="ARBA" id="ARBA00022448"/>
    </source>
</evidence>
<evidence type="ECO:0000256" key="6">
    <source>
        <dbReference type="ARBA" id="ARBA00022970"/>
    </source>
</evidence>
<keyword evidence="5 9" id="KW-0812">Transmembrane</keyword>
<evidence type="ECO:0000256" key="1">
    <source>
        <dbReference type="ARBA" id="ARBA00004651"/>
    </source>
</evidence>
<dbReference type="Proteomes" id="UP000005926">
    <property type="component" value="Unassembled WGS sequence"/>
</dbReference>
<gene>
    <name evidence="11" type="ORF">HMPREF0444_0192</name>
</gene>
<dbReference type="InterPro" id="IPR000515">
    <property type="entry name" value="MetI-like"/>
</dbReference>
<dbReference type="EMBL" id="ACKZ01000008">
    <property type="protein sequence ID" value="EEW37948.1"/>
    <property type="molecule type" value="Genomic_DNA"/>
</dbReference>
<evidence type="ECO:0000256" key="2">
    <source>
        <dbReference type="ARBA" id="ARBA00010072"/>
    </source>
</evidence>
<accession>C8NE47</accession>
<keyword evidence="3 9" id="KW-0813">Transport</keyword>
<evidence type="ECO:0000256" key="9">
    <source>
        <dbReference type="RuleBase" id="RU363032"/>
    </source>
</evidence>
<feature type="transmembrane region" description="Helical" evidence="9">
    <location>
        <begin position="21"/>
        <end position="45"/>
    </location>
</feature>
<keyword evidence="12" id="KW-1185">Reference proteome</keyword>
<keyword evidence="4" id="KW-1003">Cell membrane</keyword>
<feature type="transmembrane region" description="Helical" evidence="9">
    <location>
        <begin position="202"/>
        <end position="220"/>
    </location>
</feature>
<protein>
    <submittedName>
        <fullName evidence="11">ABC transporter, permease protein</fullName>
    </submittedName>
</protein>
<proteinExistence type="inferred from homology"/>
<dbReference type="Gene3D" id="1.10.3720.10">
    <property type="entry name" value="MetI-like"/>
    <property type="match status" value="1"/>
</dbReference>
<name>C8NE47_9LACT</name>
<dbReference type="Pfam" id="PF00528">
    <property type="entry name" value="BPD_transp_1"/>
    <property type="match status" value="1"/>
</dbReference>
<dbReference type="PANTHER" id="PTHR30614">
    <property type="entry name" value="MEMBRANE COMPONENT OF AMINO ACID ABC TRANSPORTER"/>
    <property type="match status" value="1"/>
</dbReference>
<evidence type="ECO:0000256" key="4">
    <source>
        <dbReference type="ARBA" id="ARBA00022475"/>
    </source>
</evidence>
<dbReference type="InterPro" id="IPR010065">
    <property type="entry name" value="AA_ABC_transptr_permease_3TM"/>
</dbReference>
<dbReference type="InterPro" id="IPR043429">
    <property type="entry name" value="ArtM/GltK/GlnP/TcyL/YhdX-like"/>
</dbReference>
<evidence type="ECO:0000259" key="10">
    <source>
        <dbReference type="PROSITE" id="PS50928"/>
    </source>
</evidence>
<dbReference type="GO" id="GO:0043190">
    <property type="term" value="C:ATP-binding cassette (ABC) transporter complex"/>
    <property type="evidence" value="ECO:0007669"/>
    <property type="project" value="InterPro"/>
</dbReference>
<feature type="transmembrane region" description="Helical" evidence="9">
    <location>
        <begin position="57"/>
        <end position="74"/>
    </location>
</feature>
<dbReference type="GO" id="GO:0022857">
    <property type="term" value="F:transmembrane transporter activity"/>
    <property type="evidence" value="ECO:0007669"/>
    <property type="project" value="InterPro"/>
</dbReference>
<feature type="transmembrane region" description="Helical" evidence="9">
    <location>
        <begin position="86"/>
        <end position="110"/>
    </location>
</feature>
<evidence type="ECO:0000313" key="12">
    <source>
        <dbReference type="Proteomes" id="UP000005926"/>
    </source>
</evidence>
<dbReference type="HOGENOM" id="CLU_019602_1_1_9"/>
<comment type="caution">
    <text evidence="11">The sequence shown here is derived from an EMBL/GenBank/DDBJ whole genome shotgun (WGS) entry which is preliminary data.</text>
</comment>
<feature type="domain" description="ABC transmembrane type-1" evidence="10">
    <location>
        <begin position="21"/>
        <end position="220"/>
    </location>
</feature>
<dbReference type="eggNOG" id="COG0765">
    <property type="taxonomic scope" value="Bacteria"/>
</dbReference>
<dbReference type="InterPro" id="IPR035906">
    <property type="entry name" value="MetI-like_sf"/>
</dbReference>
<keyword evidence="6" id="KW-0029">Amino-acid transport</keyword>
<dbReference type="AlphaFoldDB" id="C8NE47"/>
<comment type="similarity">
    <text evidence="2">Belongs to the binding-protein-dependent transport system permease family. HisMQ subfamily.</text>
</comment>
<evidence type="ECO:0000256" key="8">
    <source>
        <dbReference type="ARBA" id="ARBA00023136"/>
    </source>
</evidence>
<keyword evidence="8 9" id="KW-0472">Membrane</keyword>
<dbReference type="GO" id="GO:0006865">
    <property type="term" value="P:amino acid transport"/>
    <property type="evidence" value="ECO:0007669"/>
    <property type="project" value="UniProtKB-KW"/>
</dbReference>
<dbReference type="CDD" id="cd06261">
    <property type="entry name" value="TM_PBP2"/>
    <property type="match status" value="1"/>
</dbReference>